<sequence length="497" mass="56143">MSANKRITIDPITRLEGHGKIEIFLNDEGDVANTYFQVPELRGFEQFCVGRLAEDMPVITNRICGVCPEAHHMASVKALDMLFAVEPPSAAKKIRELLYMAFYVTDHTTHFYALGGPDFIVGPDAPPSERNILCVIKKVGLDIGKQVIDCRARNHHVIKMLGGRGIHPAAGQPGGWSKPVTEEERKEIEQIAKDNIDFALFSLKAFDDIVLKNSNYLDLVTSDIYLHKTYYMGTVDEKNRVNFYDGMIRVVDPEGKEFVKYHPSEYYQHIAEHVESWTYLKYPYLKKVGWKGFVDGIDSGVYAASPLSRLNVSDSMATPLAQEHFEKMYETFGSKKINGRYQPIHHRLATHWARLIELLYAAEHMLELATDPEITSPEVRKIPEGIKGIGIGSVEAPRGTLTHHYESDERGVLTKVNMIVGTTNNYAPMTMSIKRAAEKLIQKGKIVEEGILNRIEMAFRLYDPCLSCATHSLPGKMPMIVNIRNQDGEVIRTFKRD</sequence>
<keyword evidence="5" id="KW-0560">Oxidoreductase</keyword>
<dbReference type="GO" id="GO:0016151">
    <property type="term" value="F:nickel cation binding"/>
    <property type="evidence" value="ECO:0007669"/>
    <property type="project" value="InterPro"/>
</dbReference>
<protein>
    <submittedName>
        <fullName evidence="6">Ni/Fe hydrogenase subunit alpha</fullName>
    </submittedName>
</protein>
<accession>A0A5J4L0H4</accession>
<dbReference type="Gene3D" id="1.10.645.10">
    <property type="entry name" value="Cytochrome-c3 Hydrogenase, chain B"/>
    <property type="match status" value="1"/>
</dbReference>
<dbReference type="InterPro" id="IPR029014">
    <property type="entry name" value="NiFe-Hase_large"/>
</dbReference>
<dbReference type="GO" id="GO:0008901">
    <property type="term" value="F:ferredoxin hydrogenase activity"/>
    <property type="evidence" value="ECO:0007669"/>
    <property type="project" value="InterPro"/>
</dbReference>
<dbReference type="PROSITE" id="PS00508">
    <property type="entry name" value="NI_HGENASE_L_2"/>
    <property type="match status" value="1"/>
</dbReference>
<reference evidence="6" key="1">
    <citation type="submission" date="2019-10" db="EMBL/GenBank/DDBJ databases">
        <title>Metagenomic sequencing of thiosulfate-disproportionating enrichment culture.</title>
        <authorList>
            <person name="Umezawa K."/>
            <person name="Kojima H."/>
            <person name="Fukui M."/>
        </authorList>
    </citation>
    <scope>NUCLEOTIDE SEQUENCE</scope>
    <source>
        <strain evidence="6">45J</strain>
    </source>
</reference>
<dbReference type="Pfam" id="PF00374">
    <property type="entry name" value="NiFeSe_Hases"/>
    <property type="match status" value="2"/>
</dbReference>
<dbReference type="SUPFAM" id="SSF56762">
    <property type="entry name" value="HydB/Nqo4-like"/>
    <property type="match status" value="1"/>
</dbReference>
<organism evidence="6">
    <name type="scientific">hot springs metagenome</name>
    <dbReference type="NCBI Taxonomy" id="433727"/>
    <lineage>
        <taxon>unclassified sequences</taxon>
        <taxon>metagenomes</taxon>
        <taxon>ecological metagenomes</taxon>
    </lineage>
</organism>
<comment type="cofactor">
    <cofactor evidence="1">
        <name>Ni(2+)</name>
        <dbReference type="ChEBI" id="CHEBI:49786"/>
    </cofactor>
</comment>
<dbReference type="EMBL" id="BLAB01000001">
    <property type="protein sequence ID" value="GER93253.1"/>
    <property type="molecule type" value="Genomic_DNA"/>
</dbReference>
<dbReference type="AlphaFoldDB" id="A0A5J4L0H4"/>
<dbReference type="InterPro" id="IPR001501">
    <property type="entry name" value="Ni-dep_hyd_lsu"/>
</dbReference>
<evidence type="ECO:0000256" key="1">
    <source>
        <dbReference type="ARBA" id="ARBA00001967"/>
    </source>
</evidence>
<evidence type="ECO:0000256" key="5">
    <source>
        <dbReference type="ARBA" id="ARBA00023002"/>
    </source>
</evidence>
<evidence type="ECO:0000256" key="3">
    <source>
        <dbReference type="ARBA" id="ARBA00022596"/>
    </source>
</evidence>
<evidence type="ECO:0000256" key="4">
    <source>
        <dbReference type="ARBA" id="ARBA00022723"/>
    </source>
</evidence>
<gene>
    <name evidence="6" type="ORF">A45J_0989</name>
</gene>
<dbReference type="PANTHER" id="PTHR43600:SF2">
    <property type="entry name" value="F420-NON-REDUCING HYDROGENASE VHU SUBUNIT A"/>
    <property type="match status" value="1"/>
</dbReference>
<keyword evidence="3" id="KW-0533">Nickel</keyword>
<comment type="similarity">
    <text evidence="2">Belongs to the [NiFe]/[NiFeSe] hydrogenase large subunit family.</text>
</comment>
<comment type="caution">
    <text evidence="6">The sequence shown here is derived from an EMBL/GenBank/DDBJ whole genome shotgun (WGS) entry which is preliminary data.</text>
</comment>
<proteinExistence type="inferred from homology"/>
<evidence type="ECO:0000313" key="6">
    <source>
        <dbReference type="EMBL" id="GER93253.1"/>
    </source>
</evidence>
<keyword evidence="4" id="KW-0479">Metal-binding</keyword>
<name>A0A5J4L0H4_9ZZZZ</name>
<evidence type="ECO:0000256" key="2">
    <source>
        <dbReference type="ARBA" id="ARBA00009292"/>
    </source>
</evidence>
<dbReference type="InterPro" id="IPR018194">
    <property type="entry name" value="Ni-dep_hyd_lsu_Ni_BS"/>
</dbReference>
<dbReference type="PANTHER" id="PTHR43600">
    <property type="entry name" value="COENZYME F420 HYDROGENASE, SUBUNIT ALPHA"/>
    <property type="match status" value="1"/>
</dbReference>